<dbReference type="AlphaFoldDB" id="A0A4Y2HJZ1"/>
<reference evidence="2 3" key="1">
    <citation type="journal article" date="2019" name="Sci. Rep.">
        <title>Orb-weaving spider Araneus ventricosus genome elucidates the spidroin gene catalogue.</title>
        <authorList>
            <person name="Kono N."/>
            <person name="Nakamura H."/>
            <person name="Ohtoshi R."/>
            <person name="Moran D.A.P."/>
            <person name="Shinohara A."/>
            <person name="Yoshida Y."/>
            <person name="Fujiwara M."/>
            <person name="Mori M."/>
            <person name="Tomita M."/>
            <person name="Arakawa K."/>
        </authorList>
    </citation>
    <scope>NUCLEOTIDE SEQUENCE [LARGE SCALE GENOMIC DNA]</scope>
</reference>
<dbReference type="Proteomes" id="UP000499080">
    <property type="component" value="Unassembled WGS sequence"/>
</dbReference>
<gene>
    <name evidence="2" type="ORF">AVEN_126847_1</name>
</gene>
<protein>
    <submittedName>
        <fullName evidence="2">Uncharacterized protein</fullName>
    </submittedName>
</protein>
<feature type="non-terminal residue" evidence="2">
    <location>
        <position position="1"/>
    </location>
</feature>
<comment type="caution">
    <text evidence="2">The sequence shown here is derived from an EMBL/GenBank/DDBJ whole genome shotgun (WGS) entry which is preliminary data.</text>
</comment>
<organism evidence="2 3">
    <name type="scientific">Araneus ventricosus</name>
    <name type="common">Orbweaver spider</name>
    <name type="synonym">Epeira ventricosa</name>
    <dbReference type="NCBI Taxonomy" id="182803"/>
    <lineage>
        <taxon>Eukaryota</taxon>
        <taxon>Metazoa</taxon>
        <taxon>Ecdysozoa</taxon>
        <taxon>Arthropoda</taxon>
        <taxon>Chelicerata</taxon>
        <taxon>Arachnida</taxon>
        <taxon>Araneae</taxon>
        <taxon>Araneomorphae</taxon>
        <taxon>Entelegynae</taxon>
        <taxon>Araneoidea</taxon>
        <taxon>Araneidae</taxon>
        <taxon>Araneus</taxon>
    </lineage>
</organism>
<feature type="region of interest" description="Disordered" evidence="1">
    <location>
        <begin position="1"/>
        <end position="30"/>
    </location>
</feature>
<sequence length="92" mass="10758">ETFATGKGQDFTAQDRSRRTQGSKHDSNEEPPCLFFWCTLNMTSWGKRPNAGVVRKFGEEWSAQVHIRNLTVVKYYDVLNENKNKKYEKSRI</sequence>
<dbReference type="EMBL" id="BGPR01103198">
    <property type="protein sequence ID" value="GBM65569.1"/>
    <property type="molecule type" value="Genomic_DNA"/>
</dbReference>
<proteinExistence type="predicted"/>
<evidence type="ECO:0000256" key="1">
    <source>
        <dbReference type="SAM" id="MobiDB-lite"/>
    </source>
</evidence>
<evidence type="ECO:0000313" key="2">
    <source>
        <dbReference type="EMBL" id="GBM65569.1"/>
    </source>
</evidence>
<accession>A0A4Y2HJZ1</accession>
<keyword evidence="3" id="KW-1185">Reference proteome</keyword>
<name>A0A4Y2HJZ1_ARAVE</name>
<evidence type="ECO:0000313" key="3">
    <source>
        <dbReference type="Proteomes" id="UP000499080"/>
    </source>
</evidence>
<feature type="compositionally biased region" description="Basic and acidic residues" evidence="1">
    <location>
        <begin position="13"/>
        <end position="28"/>
    </location>
</feature>